<dbReference type="Proteomes" id="UP001060414">
    <property type="component" value="Chromosome"/>
</dbReference>
<reference evidence="2" key="1">
    <citation type="journal article" date="2022" name="Environ. Microbiol.">
        <title>Geoalkalibacter halelectricus SAP #1 sp. nov. possessing extracellular electron transfer and mineral#reducing capabilities from a haloalkaline environment.</title>
        <authorList>
            <person name="Yadav S."/>
            <person name="Singh R."/>
            <person name="Sundharam S.S."/>
            <person name="Chaudhary S."/>
            <person name="Krishnamurthi S."/>
            <person name="Patil S.A."/>
        </authorList>
    </citation>
    <scope>NUCLEOTIDE SEQUENCE</scope>
    <source>
        <strain evidence="2">SAP-1</strain>
    </source>
</reference>
<name>A0ABY5ZIA5_9BACT</name>
<evidence type="ECO:0000313" key="3">
    <source>
        <dbReference type="Proteomes" id="UP001060414"/>
    </source>
</evidence>
<evidence type="ECO:0000313" key="2">
    <source>
        <dbReference type="EMBL" id="UWZ78323.1"/>
    </source>
</evidence>
<dbReference type="RefSeq" id="WP_260746672.1">
    <property type="nucleotide sequence ID" value="NZ_CP092109.1"/>
</dbReference>
<evidence type="ECO:0008006" key="4">
    <source>
        <dbReference type="Google" id="ProtNLM"/>
    </source>
</evidence>
<organism evidence="2 3">
    <name type="scientific">Geoalkalibacter halelectricus</name>
    <dbReference type="NCBI Taxonomy" id="2847045"/>
    <lineage>
        <taxon>Bacteria</taxon>
        <taxon>Pseudomonadati</taxon>
        <taxon>Thermodesulfobacteriota</taxon>
        <taxon>Desulfuromonadia</taxon>
        <taxon>Desulfuromonadales</taxon>
        <taxon>Geoalkalibacteraceae</taxon>
        <taxon>Geoalkalibacter</taxon>
    </lineage>
</organism>
<keyword evidence="1" id="KW-0732">Signal</keyword>
<proteinExistence type="predicted"/>
<gene>
    <name evidence="2" type="ORF">L9S41_11540</name>
</gene>
<accession>A0ABY5ZIA5</accession>
<feature type="chain" id="PRO_5045425814" description="Lipoprotein" evidence="1">
    <location>
        <begin position="21"/>
        <end position="180"/>
    </location>
</feature>
<keyword evidence="3" id="KW-1185">Reference proteome</keyword>
<feature type="signal peptide" evidence="1">
    <location>
        <begin position="1"/>
        <end position="20"/>
    </location>
</feature>
<dbReference type="PROSITE" id="PS51257">
    <property type="entry name" value="PROKAR_LIPOPROTEIN"/>
    <property type="match status" value="1"/>
</dbReference>
<sequence>MARIFIGLCLAAALLSACVAGSPLVVERKTGFAARPDLDAVFVVPFRTVMVPTTVADALFDTFIDELNRRAEVLGEDGFEFVILKEELGRIDPDWLAAHHYVTGEVFGYLEDSGARSTDIRIKARLELRQPGPAEPTLMIEYPDGLFFEHERATLAEKRAELAQRVATALAAALWGALMD</sequence>
<protein>
    <recommendedName>
        <fullName evidence="4">Lipoprotein</fullName>
    </recommendedName>
</protein>
<dbReference type="EMBL" id="CP092109">
    <property type="protein sequence ID" value="UWZ78323.1"/>
    <property type="molecule type" value="Genomic_DNA"/>
</dbReference>
<evidence type="ECO:0000256" key="1">
    <source>
        <dbReference type="SAM" id="SignalP"/>
    </source>
</evidence>